<evidence type="ECO:0000256" key="2">
    <source>
        <dbReference type="ARBA" id="ARBA00022670"/>
    </source>
</evidence>
<evidence type="ECO:0000256" key="6">
    <source>
        <dbReference type="SAM" id="MobiDB-lite"/>
    </source>
</evidence>
<dbReference type="Pfam" id="PF11818">
    <property type="entry name" value="DUF3340"/>
    <property type="match status" value="1"/>
</dbReference>
<keyword evidence="2 5" id="KW-0645">Protease</keyword>
<feature type="region of interest" description="Disordered" evidence="6">
    <location>
        <begin position="630"/>
        <end position="675"/>
    </location>
</feature>
<dbReference type="InterPro" id="IPR036034">
    <property type="entry name" value="PDZ_sf"/>
</dbReference>
<name>A0A1I5P5E4_9BACT</name>
<proteinExistence type="inferred from homology"/>
<dbReference type="Pfam" id="PF17804">
    <property type="entry name" value="TSP_NTD"/>
    <property type="match status" value="1"/>
</dbReference>
<evidence type="ECO:0000256" key="7">
    <source>
        <dbReference type="SAM" id="SignalP"/>
    </source>
</evidence>
<dbReference type="Gene3D" id="3.90.226.10">
    <property type="entry name" value="2-enoyl-CoA Hydratase, Chain A, domain 1"/>
    <property type="match status" value="1"/>
</dbReference>
<keyword evidence="7" id="KW-0732">Signal</keyword>
<evidence type="ECO:0000256" key="3">
    <source>
        <dbReference type="ARBA" id="ARBA00022801"/>
    </source>
</evidence>
<evidence type="ECO:0000256" key="5">
    <source>
        <dbReference type="RuleBase" id="RU004404"/>
    </source>
</evidence>
<feature type="domain" description="PDZ" evidence="8">
    <location>
        <begin position="244"/>
        <end position="315"/>
    </location>
</feature>
<comment type="similarity">
    <text evidence="1 5">Belongs to the peptidase S41A family.</text>
</comment>
<dbReference type="Gene3D" id="2.30.42.10">
    <property type="match status" value="1"/>
</dbReference>
<keyword evidence="3 5" id="KW-0378">Hydrolase</keyword>
<dbReference type="FunFam" id="3.90.226.10:FF:000090">
    <property type="entry name" value="Tail-specific protease"/>
    <property type="match status" value="1"/>
</dbReference>
<keyword evidence="4 5" id="KW-0720">Serine protease</keyword>
<dbReference type="GO" id="GO:0004175">
    <property type="term" value="F:endopeptidase activity"/>
    <property type="evidence" value="ECO:0007669"/>
    <property type="project" value="TreeGrafter"/>
</dbReference>
<reference evidence="9 10" key="1">
    <citation type="submission" date="2016-10" db="EMBL/GenBank/DDBJ databases">
        <authorList>
            <person name="de Groot N.N."/>
        </authorList>
    </citation>
    <scope>NUCLEOTIDE SEQUENCE [LARGE SCALE GENOMIC DNA]</scope>
    <source>
        <strain evidence="10">E92,LMG 26720,CCM 7988</strain>
    </source>
</reference>
<dbReference type="InterPro" id="IPR005151">
    <property type="entry name" value="Tail-specific_protease"/>
</dbReference>
<organism evidence="9 10">
    <name type="scientific">Pseudarcicella hirudinis</name>
    <dbReference type="NCBI Taxonomy" id="1079859"/>
    <lineage>
        <taxon>Bacteria</taxon>
        <taxon>Pseudomonadati</taxon>
        <taxon>Bacteroidota</taxon>
        <taxon>Cytophagia</taxon>
        <taxon>Cytophagales</taxon>
        <taxon>Flectobacillaceae</taxon>
        <taxon>Pseudarcicella</taxon>
    </lineage>
</organism>
<evidence type="ECO:0000256" key="4">
    <source>
        <dbReference type="ARBA" id="ARBA00022825"/>
    </source>
</evidence>
<gene>
    <name evidence="9" type="ORF">SAMN04515674_102294</name>
</gene>
<dbReference type="OrthoDB" id="9812068at2"/>
<dbReference type="SMART" id="SM00228">
    <property type="entry name" value="PDZ"/>
    <property type="match status" value="1"/>
</dbReference>
<dbReference type="STRING" id="1079859.SAMN04515674_102294"/>
<evidence type="ECO:0000313" key="10">
    <source>
        <dbReference type="Proteomes" id="UP000199306"/>
    </source>
</evidence>
<feature type="chain" id="PRO_5011779615" evidence="7">
    <location>
        <begin position="24"/>
        <end position="706"/>
    </location>
</feature>
<dbReference type="EMBL" id="FOXH01000002">
    <property type="protein sequence ID" value="SFP29312.1"/>
    <property type="molecule type" value="Genomic_DNA"/>
</dbReference>
<dbReference type="InterPro" id="IPR004447">
    <property type="entry name" value="Peptidase_S41A"/>
</dbReference>
<evidence type="ECO:0000313" key="9">
    <source>
        <dbReference type="EMBL" id="SFP29312.1"/>
    </source>
</evidence>
<dbReference type="GO" id="GO:0007165">
    <property type="term" value="P:signal transduction"/>
    <property type="evidence" value="ECO:0007669"/>
    <property type="project" value="TreeGrafter"/>
</dbReference>
<dbReference type="Proteomes" id="UP000199306">
    <property type="component" value="Unassembled WGS sequence"/>
</dbReference>
<dbReference type="GO" id="GO:0030288">
    <property type="term" value="C:outer membrane-bounded periplasmic space"/>
    <property type="evidence" value="ECO:0007669"/>
    <property type="project" value="TreeGrafter"/>
</dbReference>
<dbReference type="InterPro" id="IPR001478">
    <property type="entry name" value="PDZ"/>
</dbReference>
<dbReference type="SUPFAM" id="SSF50156">
    <property type="entry name" value="PDZ domain-like"/>
    <property type="match status" value="1"/>
</dbReference>
<dbReference type="AlphaFoldDB" id="A0A1I5P5E4"/>
<feature type="compositionally biased region" description="Polar residues" evidence="6">
    <location>
        <begin position="647"/>
        <end position="657"/>
    </location>
</feature>
<dbReference type="PANTHER" id="PTHR32060">
    <property type="entry name" value="TAIL-SPECIFIC PROTEASE"/>
    <property type="match status" value="1"/>
</dbReference>
<dbReference type="InterPro" id="IPR020992">
    <property type="entry name" value="Tail_Prtase_C"/>
</dbReference>
<feature type="compositionally biased region" description="Basic and acidic residues" evidence="6">
    <location>
        <begin position="630"/>
        <end position="643"/>
    </location>
</feature>
<dbReference type="PANTHER" id="PTHR32060:SF22">
    <property type="entry name" value="CARBOXYL-TERMINAL-PROCESSING PEPTIDASE 3, CHLOROPLASTIC"/>
    <property type="match status" value="1"/>
</dbReference>
<evidence type="ECO:0000259" key="8">
    <source>
        <dbReference type="PROSITE" id="PS50106"/>
    </source>
</evidence>
<accession>A0A1I5P5E4</accession>
<dbReference type="GO" id="GO:0008236">
    <property type="term" value="F:serine-type peptidase activity"/>
    <property type="evidence" value="ECO:0007669"/>
    <property type="project" value="UniProtKB-KW"/>
</dbReference>
<dbReference type="RefSeq" id="WP_092012859.1">
    <property type="nucleotide sequence ID" value="NZ_FOXH01000002.1"/>
</dbReference>
<feature type="signal peptide" evidence="7">
    <location>
        <begin position="1"/>
        <end position="23"/>
    </location>
</feature>
<dbReference type="CDD" id="cd07560">
    <property type="entry name" value="Peptidase_S41_CPP"/>
    <property type="match status" value="1"/>
</dbReference>
<dbReference type="CDD" id="cd06782">
    <property type="entry name" value="cpPDZ_CPP-like"/>
    <property type="match status" value="1"/>
</dbReference>
<dbReference type="PROSITE" id="PS50106">
    <property type="entry name" value="PDZ"/>
    <property type="match status" value="1"/>
</dbReference>
<keyword evidence="10" id="KW-1185">Reference proteome</keyword>
<dbReference type="InterPro" id="IPR029045">
    <property type="entry name" value="ClpP/crotonase-like_dom_sf"/>
</dbReference>
<dbReference type="Pfam" id="PF00595">
    <property type="entry name" value="PDZ"/>
    <property type="match status" value="1"/>
</dbReference>
<feature type="compositionally biased region" description="Basic and acidic residues" evidence="6">
    <location>
        <begin position="661"/>
        <end position="675"/>
    </location>
</feature>
<dbReference type="NCBIfam" id="TIGR00225">
    <property type="entry name" value="prc"/>
    <property type="match status" value="1"/>
</dbReference>
<dbReference type="Pfam" id="PF03572">
    <property type="entry name" value="Peptidase_S41"/>
    <property type="match status" value="1"/>
</dbReference>
<dbReference type="SUPFAM" id="SSF52096">
    <property type="entry name" value="ClpP/crotonase"/>
    <property type="match status" value="1"/>
</dbReference>
<evidence type="ECO:0000256" key="1">
    <source>
        <dbReference type="ARBA" id="ARBA00009179"/>
    </source>
</evidence>
<sequence>MKKVLFALIPVSMLVFLSLQSNSSSSGLKFSQEHHFSADDLQPTATQKKVEELVAQILANYHYRRVPLNDSLSSKVFDAYIKELDGNKVFFLESDIKDLEKYRFEIDDQLQKGDLTAAYDIYNLYNKRSKERYKNVFTVLGKPFDFKVDESYAPNREKAAWAKDSKELDDYWRKDIKRQILDWKIGGKADTTAVRELTERFKRGEKYANRTKSEDVFQIYMNAFTESVDPHTSYMIPKVSAQFNQEMSQSLEGIGAVLTLENDYVTIKETMPGGPAFKSKQINPKDRIVGVAQGENGAFTDIVGWFTDDAVKLIRGPKGTTVRLKILAGNATTSDLPKEVKLVREKIKLEEQTAKKEILKVNKDGREVKLGLITIPMFYRDFEGARNNESDFKSTTADVKRFVNELKTEKVEGIVIDLRNNGGGSLVEAVNLTGLFITQGPVVQRRHPDGEIIQEFDKDPSQIYDGPLEILVNRFSASASEIFAAAIQDYKRGIVVGEQTYGKGTVQSVVELDRFLKGEPENVGQLKITMEKFYRITGSSTQHKGVTPDVELPSAFSAAEYGESSQPSALPWDMIASTKYSTYNDINDQILYKIRSKYQERIKTDLELKKLKEDFENWKRLKEKNSISLQEDKRKKEIDEQKKKSTQPETAVANSSGEILPDAKADDAKNDKHSKDTYLKESEKILLDLIASYPGSGIKVTQVEKK</sequence>
<dbReference type="GO" id="GO:0006508">
    <property type="term" value="P:proteolysis"/>
    <property type="evidence" value="ECO:0007669"/>
    <property type="project" value="UniProtKB-KW"/>
</dbReference>
<dbReference type="SMART" id="SM00245">
    <property type="entry name" value="TSPc"/>
    <property type="match status" value="1"/>
</dbReference>
<dbReference type="InterPro" id="IPR040573">
    <property type="entry name" value="TSP_N"/>
</dbReference>
<protein>
    <submittedName>
        <fullName evidence="9">Carboxyl-terminal processing protease</fullName>
    </submittedName>
</protein>